<evidence type="ECO:0000313" key="2">
    <source>
        <dbReference type="Proteomes" id="UP000621492"/>
    </source>
</evidence>
<keyword evidence="2" id="KW-1185">Reference proteome</keyword>
<reference evidence="1" key="1">
    <citation type="journal article" date="2014" name="Int. J. Syst. Evol. Microbiol.">
        <title>Complete genome sequence of Corynebacterium casei LMG S-19264T (=DSM 44701T), isolated from a smear-ripened cheese.</title>
        <authorList>
            <consortium name="US DOE Joint Genome Institute (JGI-PGF)"/>
            <person name="Walter F."/>
            <person name="Albersmeier A."/>
            <person name="Kalinowski J."/>
            <person name="Ruckert C."/>
        </authorList>
    </citation>
    <scope>NUCLEOTIDE SEQUENCE</scope>
    <source>
        <strain evidence="1">CGMCC 1.15454</strain>
    </source>
</reference>
<dbReference type="Proteomes" id="UP000621492">
    <property type="component" value="Unassembled WGS sequence"/>
</dbReference>
<protein>
    <submittedName>
        <fullName evidence="1">Uncharacterized protein</fullName>
    </submittedName>
</protein>
<accession>A0A9W5TWP5</accession>
<evidence type="ECO:0000313" key="1">
    <source>
        <dbReference type="EMBL" id="GGB40473.1"/>
    </source>
</evidence>
<name>A0A9W5TWP5_9BACI</name>
<reference evidence="1" key="2">
    <citation type="submission" date="2020-09" db="EMBL/GenBank/DDBJ databases">
        <authorList>
            <person name="Sun Q."/>
            <person name="Zhou Y."/>
        </authorList>
    </citation>
    <scope>NUCLEOTIDE SEQUENCE</scope>
    <source>
        <strain evidence="1">CGMCC 1.15454</strain>
    </source>
</reference>
<organism evidence="1 2">
    <name type="scientific">Lentibacillus populi</name>
    <dbReference type="NCBI Taxonomy" id="1827502"/>
    <lineage>
        <taxon>Bacteria</taxon>
        <taxon>Bacillati</taxon>
        <taxon>Bacillota</taxon>
        <taxon>Bacilli</taxon>
        <taxon>Bacillales</taxon>
        <taxon>Bacillaceae</taxon>
        <taxon>Lentibacillus</taxon>
    </lineage>
</organism>
<comment type="caution">
    <text evidence="1">The sequence shown here is derived from an EMBL/GenBank/DDBJ whole genome shotgun (WGS) entry which is preliminary data.</text>
</comment>
<dbReference type="EMBL" id="BMJD01000011">
    <property type="protein sequence ID" value="GGB40473.1"/>
    <property type="molecule type" value="Genomic_DNA"/>
</dbReference>
<gene>
    <name evidence="1" type="ORF">GCM10011409_17480</name>
</gene>
<dbReference type="AlphaFoldDB" id="A0A9W5TWP5"/>
<dbReference type="RefSeq" id="WP_088049339.1">
    <property type="nucleotide sequence ID" value="NZ_BMJD01000011.1"/>
</dbReference>
<proteinExistence type="predicted"/>
<sequence length="59" mass="6918">MYQKDTVKLGESEKQKDNLNEVAAMTTYKDLPYIEFSVKSYSFNFKVPEEVAEYLNSKQ</sequence>